<evidence type="ECO:0000313" key="2">
    <source>
        <dbReference type="EMBL" id="RRH76193.1"/>
    </source>
</evidence>
<dbReference type="RefSeq" id="WP_124964332.1">
    <property type="nucleotide sequence ID" value="NZ_RRAZ01000008.1"/>
</dbReference>
<evidence type="ECO:0000256" key="1">
    <source>
        <dbReference type="SAM" id="MobiDB-lite"/>
    </source>
</evidence>
<proteinExistence type="predicted"/>
<reference evidence="2 3" key="1">
    <citation type="submission" date="2018-11" db="EMBL/GenBank/DDBJ databases">
        <title>Gemmobacter sp. nov., YIM 102744-1 draft genome.</title>
        <authorList>
            <person name="Li G."/>
            <person name="Jiang Y."/>
        </authorList>
    </citation>
    <scope>NUCLEOTIDE SEQUENCE [LARGE SCALE GENOMIC DNA]</scope>
    <source>
        <strain evidence="2 3">YIM 102744-1</strain>
    </source>
</reference>
<feature type="region of interest" description="Disordered" evidence="1">
    <location>
        <begin position="90"/>
        <end position="123"/>
    </location>
</feature>
<comment type="caution">
    <text evidence="2">The sequence shown here is derived from an EMBL/GenBank/DDBJ whole genome shotgun (WGS) entry which is preliminary data.</text>
</comment>
<keyword evidence="3" id="KW-1185">Reference proteome</keyword>
<sequence>MVPEKRLKAAKIGVELFTYDQTAGESRNAAREMADVGRLEDGSEPVRNLRLAKSAVEVIHMREAGHLSHMAAHNRAKPGICSGELSGLAIPTVPEQGGDLPAGSKRSDHGRVRGRPPPLYGLH</sequence>
<name>A0A3P3DPK8_9RHOB</name>
<gene>
    <name evidence="2" type="ORF">EG244_07185</name>
</gene>
<dbReference type="AlphaFoldDB" id="A0A3P3DPK8"/>
<accession>A0A3P3DPK8</accession>
<dbReference type="EMBL" id="RRAZ01000008">
    <property type="protein sequence ID" value="RRH76193.1"/>
    <property type="molecule type" value="Genomic_DNA"/>
</dbReference>
<evidence type="ECO:0000313" key="3">
    <source>
        <dbReference type="Proteomes" id="UP000282125"/>
    </source>
</evidence>
<organism evidence="2 3">
    <name type="scientific">Falsigemmobacter faecalis</name>
    <dbReference type="NCBI Taxonomy" id="2488730"/>
    <lineage>
        <taxon>Bacteria</taxon>
        <taxon>Pseudomonadati</taxon>
        <taxon>Pseudomonadota</taxon>
        <taxon>Alphaproteobacteria</taxon>
        <taxon>Rhodobacterales</taxon>
        <taxon>Paracoccaceae</taxon>
        <taxon>Falsigemmobacter</taxon>
    </lineage>
</organism>
<dbReference type="Proteomes" id="UP000282125">
    <property type="component" value="Unassembled WGS sequence"/>
</dbReference>
<protein>
    <submittedName>
        <fullName evidence="2">Uncharacterized protein</fullName>
    </submittedName>
</protein>